<name>A0A0A0NUQ3_STRRN</name>
<dbReference type="HOGENOM" id="CLU_036604_13_3_11"/>
<evidence type="ECO:0000313" key="2">
    <source>
        <dbReference type="EMBL" id="RLV72020.1"/>
    </source>
</evidence>
<comment type="caution">
    <text evidence="2">The sequence shown here is derived from an EMBL/GenBank/DDBJ whole genome shotgun (WGS) entry which is preliminary data.</text>
</comment>
<dbReference type="STRING" id="1343740.M271_48910"/>
<comment type="similarity">
    <text evidence="1">Belongs to the ROK (NagC/XylR) family.</text>
</comment>
<sequence length="328" mass="34506">MAWQSLRMAALAPDGGRPRLRLVPDPPVAPARPLLGAVEVLPGQVRAALVDHSGKLLRRTAAGFDPAEREAAGVDAAVRQAARECFDGRELTGVGVAATGLVDPERGTFIEVNDVPALRGYPVAEVLRRALGVPVYVEHRARLQVLGDRWFGAGRGLRSFASVSTGEVLGVGVFFGGELLAPHGGRSGAHMTVLAGGEPCTCGARGCWKTVATTRWLRRRAQAAGLGTGMTLEALVRHGEGGRPVVEEYADNLALGLVNIQQLFAPGLFVLHGEAVEGGEGFRARVEERLRRDSGWSTAAPPRVVLGEAGRPDDVALLGGAGLVLTHR</sequence>
<protein>
    <recommendedName>
        <fullName evidence="4">Regulatory protein</fullName>
    </recommendedName>
</protein>
<dbReference type="Gene3D" id="3.30.420.40">
    <property type="match status" value="2"/>
</dbReference>
<dbReference type="eggNOG" id="COG1940">
    <property type="taxonomic scope" value="Bacteria"/>
</dbReference>
<evidence type="ECO:0000256" key="1">
    <source>
        <dbReference type="ARBA" id="ARBA00006479"/>
    </source>
</evidence>
<dbReference type="SUPFAM" id="SSF53067">
    <property type="entry name" value="Actin-like ATPase domain"/>
    <property type="match status" value="1"/>
</dbReference>
<reference evidence="2 3" key="1">
    <citation type="journal article" date="2018" name="J. Biol. Chem.">
        <title>Discovery of the actinoplanic acid pathway in Streptomyces rapamycinicus reveals a genetically conserved synergism with rapamycin.</title>
        <authorList>
            <person name="Mrak P."/>
            <person name="Krastel P."/>
            <person name="Pivk Lukancic P."/>
            <person name="Tao J."/>
            <person name="Pistorius D."/>
            <person name="Moore C.M."/>
        </authorList>
    </citation>
    <scope>NUCLEOTIDE SEQUENCE [LARGE SCALE GENOMIC DNA]</scope>
    <source>
        <strain evidence="2 3">NRRL 5491</strain>
    </source>
</reference>
<dbReference type="PANTHER" id="PTHR18964">
    <property type="entry name" value="ROK (REPRESSOR, ORF, KINASE) FAMILY"/>
    <property type="match status" value="1"/>
</dbReference>
<dbReference type="PANTHER" id="PTHR18964:SF169">
    <property type="entry name" value="N-ACETYLMANNOSAMINE KINASE"/>
    <property type="match status" value="1"/>
</dbReference>
<evidence type="ECO:0000313" key="3">
    <source>
        <dbReference type="Proteomes" id="UP000281594"/>
    </source>
</evidence>
<accession>A0A0A0NUQ3</accession>
<organism evidence="2 3">
    <name type="scientific">Streptomyces rapamycinicus (strain ATCC 29253 / DSM 41530 / NRRL 5491 / AYB-994)</name>
    <name type="common">Streptomyces hygroscopicus (strain ATCC 29253)</name>
    <dbReference type="NCBI Taxonomy" id="1343740"/>
    <lineage>
        <taxon>Bacteria</taxon>
        <taxon>Bacillati</taxon>
        <taxon>Actinomycetota</taxon>
        <taxon>Actinomycetes</taxon>
        <taxon>Kitasatosporales</taxon>
        <taxon>Streptomycetaceae</taxon>
        <taxon>Streptomyces</taxon>
        <taxon>Streptomyces violaceusniger group</taxon>
    </lineage>
</organism>
<dbReference type="EMBL" id="QYCY01000004">
    <property type="protein sequence ID" value="RLV72020.1"/>
    <property type="molecule type" value="Genomic_DNA"/>
</dbReference>
<dbReference type="KEGG" id="src:M271_48910"/>
<proteinExistence type="inferred from homology"/>
<dbReference type="InterPro" id="IPR043129">
    <property type="entry name" value="ATPase_NBD"/>
</dbReference>
<dbReference type="AlphaFoldDB" id="A0A0A0NUQ3"/>
<dbReference type="Pfam" id="PF00480">
    <property type="entry name" value="ROK"/>
    <property type="match status" value="1"/>
</dbReference>
<gene>
    <name evidence="2" type="ORF">D3C57_145875</name>
</gene>
<dbReference type="Proteomes" id="UP000281594">
    <property type="component" value="Unassembled WGS sequence"/>
</dbReference>
<dbReference type="InterPro" id="IPR000600">
    <property type="entry name" value="ROK"/>
</dbReference>
<evidence type="ECO:0008006" key="4">
    <source>
        <dbReference type="Google" id="ProtNLM"/>
    </source>
</evidence>